<evidence type="ECO:0000256" key="4">
    <source>
        <dbReference type="ARBA" id="ARBA00023143"/>
    </source>
</evidence>
<evidence type="ECO:0000313" key="10">
    <source>
        <dbReference type="EMBL" id="TRM10284.1"/>
    </source>
</evidence>
<keyword evidence="5" id="KW-0964">Secreted</keyword>
<comment type="similarity">
    <text evidence="1 5">Belongs to the FliD family.</text>
</comment>
<evidence type="ECO:0000259" key="7">
    <source>
        <dbReference type="Pfam" id="PF02465"/>
    </source>
</evidence>
<dbReference type="Pfam" id="PF07195">
    <property type="entry name" value="FliD_C"/>
    <property type="match status" value="1"/>
</dbReference>
<keyword evidence="3" id="KW-0175">Coiled coil</keyword>
<dbReference type="GO" id="GO:0071973">
    <property type="term" value="P:bacterial-type flagellum-dependent cell motility"/>
    <property type="evidence" value="ECO:0007669"/>
    <property type="project" value="TreeGrafter"/>
</dbReference>
<dbReference type="Pfam" id="PF02465">
    <property type="entry name" value="FliD_N"/>
    <property type="match status" value="1"/>
</dbReference>
<dbReference type="PANTHER" id="PTHR30288:SF0">
    <property type="entry name" value="FLAGELLAR HOOK-ASSOCIATED PROTEIN 2"/>
    <property type="match status" value="1"/>
</dbReference>
<dbReference type="Proteomes" id="UP000306980">
    <property type="component" value="Unassembled WGS sequence"/>
</dbReference>
<feature type="region of interest" description="Disordered" evidence="6">
    <location>
        <begin position="514"/>
        <end position="536"/>
    </location>
</feature>
<evidence type="ECO:0000256" key="5">
    <source>
        <dbReference type="RuleBase" id="RU362066"/>
    </source>
</evidence>
<dbReference type="GO" id="GO:0009424">
    <property type="term" value="C:bacterial-type flagellum hook"/>
    <property type="evidence" value="ECO:0007669"/>
    <property type="project" value="UniProtKB-UniRule"/>
</dbReference>
<accession>A0A549YEI4</accession>
<evidence type="ECO:0000256" key="2">
    <source>
        <dbReference type="ARBA" id="ARBA00011255"/>
    </source>
</evidence>
<evidence type="ECO:0000259" key="8">
    <source>
        <dbReference type="Pfam" id="PF07195"/>
    </source>
</evidence>
<dbReference type="GO" id="GO:0007155">
    <property type="term" value="P:cell adhesion"/>
    <property type="evidence" value="ECO:0007669"/>
    <property type="project" value="InterPro"/>
</dbReference>
<evidence type="ECO:0000256" key="1">
    <source>
        <dbReference type="ARBA" id="ARBA00009764"/>
    </source>
</evidence>
<dbReference type="OrthoDB" id="9776025at2"/>
<evidence type="ECO:0000313" key="9">
    <source>
        <dbReference type="EMBL" id="TMN21405.1"/>
    </source>
</evidence>
<keyword evidence="12" id="KW-1185">Reference proteome</keyword>
<comment type="caution">
    <text evidence="10">The sequence shown here is derived from an EMBL/GenBank/DDBJ whole genome shotgun (WGS) entry which is preliminary data.</text>
</comment>
<keyword evidence="4 5" id="KW-0975">Bacterial flagellum</keyword>
<reference evidence="9 11" key="1">
    <citation type="submission" date="2019-05" db="EMBL/GenBank/DDBJ databases">
        <title>Genomic analysis of Lentibacillus sp. NKC220-2.</title>
        <authorList>
            <person name="Oh Y.J."/>
        </authorList>
    </citation>
    <scope>NUCLEOTIDE SEQUENCE [LARGE SCALE GENOMIC DNA]</scope>
    <source>
        <strain evidence="9 11">NKC220-2</strain>
    </source>
</reference>
<gene>
    <name evidence="9" type="ORF">FFL34_04225</name>
    <name evidence="10" type="ORF">FH966_00310</name>
</gene>
<evidence type="ECO:0000313" key="11">
    <source>
        <dbReference type="Proteomes" id="UP000306980"/>
    </source>
</evidence>
<reference evidence="10 12" key="2">
    <citation type="submission" date="2019-07" db="EMBL/GenBank/DDBJ databases">
        <title>Genomic analysis of Lentibacillus sp. NKC851-2.</title>
        <authorList>
            <person name="Oh Y.J."/>
        </authorList>
    </citation>
    <scope>NUCLEOTIDE SEQUENCE [LARGE SCALE GENOMIC DNA]</scope>
    <source>
        <strain evidence="10 12">NKC851-2</strain>
    </source>
</reference>
<keyword evidence="10" id="KW-0969">Cilium</keyword>
<keyword evidence="10" id="KW-0966">Cell projection</keyword>
<dbReference type="GO" id="GO:0009421">
    <property type="term" value="C:bacterial-type flagellum filament cap"/>
    <property type="evidence" value="ECO:0007669"/>
    <property type="project" value="InterPro"/>
</dbReference>
<dbReference type="RefSeq" id="WP_138601774.1">
    <property type="nucleotide sequence ID" value="NZ_VCIA01000001.1"/>
</dbReference>
<feature type="domain" description="Flagellar hook-associated protein 2 N-terminal" evidence="7">
    <location>
        <begin position="8"/>
        <end position="104"/>
    </location>
</feature>
<evidence type="ECO:0000256" key="6">
    <source>
        <dbReference type="SAM" id="MobiDB-lite"/>
    </source>
</evidence>
<organism evidence="10 12">
    <name type="scientific">Lentibacillus cibarius</name>
    <dbReference type="NCBI Taxonomy" id="2583219"/>
    <lineage>
        <taxon>Bacteria</taxon>
        <taxon>Bacillati</taxon>
        <taxon>Bacillota</taxon>
        <taxon>Bacilli</taxon>
        <taxon>Bacillales</taxon>
        <taxon>Bacillaceae</taxon>
        <taxon>Lentibacillus</taxon>
    </lineage>
</organism>
<dbReference type="InterPro" id="IPR040026">
    <property type="entry name" value="FliD"/>
</dbReference>
<dbReference type="EMBL" id="VCIA01000001">
    <property type="protein sequence ID" value="TMN21405.1"/>
    <property type="molecule type" value="Genomic_DNA"/>
</dbReference>
<evidence type="ECO:0000256" key="3">
    <source>
        <dbReference type="ARBA" id="ARBA00023054"/>
    </source>
</evidence>
<dbReference type="Proteomes" id="UP000319280">
    <property type="component" value="Unassembled WGS sequence"/>
</dbReference>
<protein>
    <recommendedName>
        <fullName evidence="5">Flagellar hook-associated protein 2</fullName>
        <shortName evidence="5">HAP2</shortName>
    </recommendedName>
    <alternativeName>
        <fullName evidence="5">Flagellar cap protein</fullName>
    </alternativeName>
</protein>
<dbReference type="GO" id="GO:0005576">
    <property type="term" value="C:extracellular region"/>
    <property type="evidence" value="ECO:0007669"/>
    <property type="project" value="UniProtKB-SubCell"/>
</dbReference>
<sequence length="707" mass="79726">MRIGGLASGMDIDKMVSDLMKAERMPLQKMEQDKTWMTWQRDAYRDVNKQFMEFRSQLTDMKMSTTFRARTSSSTNEDFVTASASSAASQSSYNISEVEQLASAATKVNGSKIFSDPSSVDTSKSLKELFDDPSDSSIWNQGSIKSESISMESDNNNQIYLNLQEGISEESVSIKNTKNANDETDIVEDMSIRVGNDYYTAIYKDPSKTVDDYDLANNQVLVDTDTGVLTFNKSLDKGTQVDVKYVTDRQIDTMTTSEKGTTIKLSNQQIAKNDSNKFTLKIDGDTYKLSGAKEVSDTGEPTEIIKKSNDEVAGTINFDEGTITMDDSIEAGSKVKVEYQYDYANFNIGAHTEEGFKDETFNIKASQSFDSMVSEVNRADNGVNMFYDEMSGKMSLTRTETGSFNDSNGDEIEAKGDFAVNQLFFNDAVQETGGQNAKFTLNGLKTERTSNSFEVSGVTFNLKQEFSNGNVKVNISNDTEAVFENIKGFVEKYNELIGNVQDRLQEERYRDYKPLTDKQRESMSEREQELWEEKSKSGMLRRDPMLSGALNDMRLDFYTQVENSGIPSAYNQLSSIGITTTSNYREGGKLKIDEAKLKSAIQDNPEAVEELFTSEGASYNEKGILQRMTDSVNQVMDQITEKAGNSFTTKKQYTMGERLDDMNERITSFEDRLVRVEDRYWRQFTQMEKAIQRMNSQSNYLMQQFGG</sequence>
<dbReference type="AlphaFoldDB" id="A0A549YEI4"/>
<accession>A0A5S3QHQ7</accession>
<dbReference type="PANTHER" id="PTHR30288">
    <property type="entry name" value="FLAGELLAR CAP/ASSEMBLY PROTEIN FLID"/>
    <property type="match status" value="1"/>
</dbReference>
<comment type="subcellular location">
    <subcellularLocation>
        <location evidence="5">Secreted</location>
    </subcellularLocation>
    <subcellularLocation>
        <location evidence="5">Bacterial flagellum</location>
    </subcellularLocation>
</comment>
<feature type="domain" description="Flagellar hook-associated protein 2 C-terminal" evidence="8">
    <location>
        <begin position="434"/>
        <end position="696"/>
    </location>
</feature>
<dbReference type="InterPro" id="IPR003481">
    <property type="entry name" value="FliD_N"/>
</dbReference>
<dbReference type="EMBL" id="VJMZ01000001">
    <property type="protein sequence ID" value="TRM10284.1"/>
    <property type="molecule type" value="Genomic_DNA"/>
</dbReference>
<keyword evidence="10" id="KW-0282">Flagellum</keyword>
<evidence type="ECO:0000313" key="12">
    <source>
        <dbReference type="Proteomes" id="UP000319280"/>
    </source>
</evidence>
<comment type="subunit">
    <text evidence="2 5">Homopentamer.</text>
</comment>
<proteinExistence type="inferred from homology"/>
<dbReference type="InterPro" id="IPR010809">
    <property type="entry name" value="FliD_C"/>
</dbReference>
<name>A0A549YEI4_9BACI</name>
<comment type="function">
    <text evidence="5">Required for morphogenesis and for the elongation of the flagellar filament by facilitating polymerization of the flagellin monomers at the tip of growing filament. Forms a capping structure, which prevents flagellin subunits (transported through the central channel of the flagellum) from leaking out without polymerization at the distal end.</text>
</comment>